<dbReference type="PANTHER" id="PTHR35446:SF2">
    <property type="entry name" value="CARBOXYMUCONOLACTONE DECARBOXYLASE-LIKE DOMAIN-CONTAINING PROTEIN"/>
    <property type="match status" value="1"/>
</dbReference>
<dbReference type="PANTHER" id="PTHR35446">
    <property type="entry name" value="SI:CH211-175M2.5"/>
    <property type="match status" value="1"/>
</dbReference>
<name>A0AAW9RFV2_9GAMM</name>
<proteinExistence type="predicted"/>
<dbReference type="SUPFAM" id="SSF69118">
    <property type="entry name" value="AhpD-like"/>
    <property type="match status" value="1"/>
</dbReference>
<dbReference type="AlphaFoldDB" id="A0AAW9RFV2"/>
<protein>
    <submittedName>
        <fullName evidence="2">Peroxidase-related enzyme</fullName>
    </submittedName>
</protein>
<evidence type="ECO:0000259" key="1">
    <source>
        <dbReference type="Pfam" id="PF02627"/>
    </source>
</evidence>
<evidence type="ECO:0000313" key="3">
    <source>
        <dbReference type="Proteomes" id="UP001359886"/>
    </source>
</evidence>
<accession>A0AAW9RFV2</accession>
<feature type="domain" description="Carboxymuconolactone decarboxylase-like" evidence="1">
    <location>
        <begin position="29"/>
        <end position="97"/>
    </location>
</feature>
<dbReference type="InterPro" id="IPR010195">
    <property type="entry name" value="Uncharacterised_peroxidase-rel"/>
</dbReference>
<dbReference type="InterPro" id="IPR004675">
    <property type="entry name" value="AhpD_core"/>
</dbReference>
<dbReference type="Gene3D" id="1.20.1290.10">
    <property type="entry name" value="AhpD-like"/>
    <property type="match status" value="1"/>
</dbReference>
<sequence length="191" mass="21618">MAFFAWLDDDSDITAILFHNPRRFNPLNKATQNILRGPSELSVAEREFLAAYVSGINACSFCFGAHRAVAEVYGVDEVMLTQAVDDLQTANVDPKMRPILTLAHKLTTTPSQMTRADIDAITDAGWREETAHDAVVITALFNYYNRLLDGHGIKGNADKAARSARFLPRFGYRIPWFVRWLERWRNRSAGR</sequence>
<keyword evidence="2" id="KW-0575">Peroxidase</keyword>
<dbReference type="InterPro" id="IPR003779">
    <property type="entry name" value="CMD-like"/>
</dbReference>
<comment type="caution">
    <text evidence="2">The sequence shown here is derived from an EMBL/GenBank/DDBJ whole genome shotgun (WGS) entry which is preliminary data.</text>
</comment>
<dbReference type="InterPro" id="IPR029032">
    <property type="entry name" value="AhpD-like"/>
</dbReference>
<dbReference type="Proteomes" id="UP001359886">
    <property type="component" value="Unassembled WGS sequence"/>
</dbReference>
<keyword evidence="3" id="KW-1185">Reference proteome</keyword>
<reference evidence="2 3" key="1">
    <citation type="submission" date="2024-02" db="EMBL/GenBank/DDBJ databases">
        <title>A novel Wenzhouxiangellaceae bacterium, isolated from coastal sediments.</title>
        <authorList>
            <person name="Du Z.-J."/>
            <person name="Ye Y.-Q."/>
            <person name="Zhang X.-Y."/>
        </authorList>
    </citation>
    <scope>NUCLEOTIDE SEQUENCE [LARGE SCALE GENOMIC DNA]</scope>
    <source>
        <strain evidence="2 3">CH-27</strain>
    </source>
</reference>
<dbReference type="NCBIfam" id="TIGR01926">
    <property type="entry name" value="peroxid_rel"/>
    <property type="match status" value="1"/>
</dbReference>
<evidence type="ECO:0000313" key="2">
    <source>
        <dbReference type="EMBL" id="MEJ8569138.1"/>
    </source>
</evidence>
<dbReference type="GO" id="GO:0051920">
    <property type="term" value="F:peroxiredoxin activity"/>
    <property type="evidence" value="ECO:0007669"/>
    <property type="project" value="InterPro"/>
</dbReference>
<dbReference type="Pfam" id="PF02627">
    <property type="entry name" value="CMD"/>
    <property type="match status" value="1"/>
</dbReference>
<keyword evidence="2" id="KW-0560">Oxidoreductase</keyword>
<dbReference type="RefSeq" id="WP_354696460.1">
    <property type="nucleotide sequence ID" value="NZ_JAZHOG010000011.1"/>
</dbReference>
<dbReference type="NCBIfam" id="TIGR00778">
    <property type="entry name" value="ahpD_dom"/>
    <property type="match status" value="1"/>
</dbReference>
<organism evidence="2 3">
    <name type="scientific">Elongatibacter sediminis</name>
    <dbReference type="NCBI Taxonomy" id="3119006"/>
    <lineage>
        <taxon>Bacteria</taxon>
        <taxon>Pseudomonadati</taxon>
        <taxon>Pseudomonadota</taxon>
        <taxon>Gammaproteobacteria</taxon>
        <taxon>Chromatiales</taxon>
        <taxon>Wenzhouxiangellaceae</taxon>
        <taxon>Elongatibacter</taxon>
    </lineage>
</organism>
<dbReference type="EMBL" id="JAZHOG010000011">
    <property type="protein sequence ID" value="MEJ8569138.1"/>
    <property type="molecule type" value="Genomic_DNA"/>
</dbReference>
<gene>
    <name evidence="2" type="ORF">V3330_16020</name>
</gene>